<name>A0A162KB77_9HYPO</name>
<accession>A0A162KB77</accession>
<dbReference type="AlphaFoldDB" id="A0A162KB77"/>
<dbReference type="OrthoDB" id="19174at2759"/>
<sequence length="248" mass="26107">MAPNPYILAADNSPALLPLLRAKPELACQQDDHGYSLVHAAASYNHLDLLRTLVRELRVPVDLRDEDRETALFVVETVEAARCLVEELGLDPALRGDLDLTAAEKIAAEGEFPLVAAYLQGLDVGAGAGDDATAAAGAPTADTADVLVDEMPAPPAGMTVTMGTMLPASDVPSTTVAAADAADTAAVAANPGDDDDAPDPEVRRRIEELAARPDFHTEQGQAALRQLVEDVLSGQHLAEDRHVRARRA</sequence>
<protein>
    <submittedName>
        <fullName evidence="1">Ankyrin repeat protein</fullName>
    </submittedName>
</protein>
<gene>
    <name evidence="1" type="ORF">SPI_02295</name>
</gene>
<reference evidence="1 2" key="1">
    <citation type="journal article" date="2016" name="Genome Biol. Evol.">
        <title>Divergent and convergent evolution of fungal pathogenicity.</title>
        <authorList>
            <person name="Shang Y."/>
            <person name="Xiao G."/>
            <person name="Zheng P."/>
            <person name="Cen K."/>
            <person name="Zhan S."/>
            <person name="Wang C."/>
        </authorList>
    </citation>
    <scope>NUCLEOTIDE SEQUENCE [LARGE SCALE GENOMIC DNA]</scope>
    <source>
        <strain evidence="1 2">RCEF 264</strain>
    </source>
</reference>
<dbReference type="STRING" id="1081102.A0A162KB77"/>
<keyword evidence="2" id="KW-1185">Reference proteome</keyword>
<evidence type="ECO:0000313" key="2">
    <source>
        <dbReference type="Proteomes" id="UP000076874"/>
    </source>
</evidence>
<dbReference type="Gene3D" id="1.25.40.20">
    <property type="entry name" value="Ankyrin repeat-containing domain"/>
    <property type="match status" value="1"/>
</dbReference>
<comment type="caution">
    <text evidence="1">The sequence shown here is derived from an EMBL/GenBank/DDBJ whole genome shotgun (WGS) entry which is preliminary data.</text>
</comment>
<dbReference type="SUPFAM" id="SSF48403">
    <property type="entry name" value="Ankyrin repeat"/>
    <property type="match status" value="1"/>
</dbReference>
<dbReference type="InterPro" id="IPR036770">
    <property type="entry name" value="Ankyrin_rpt-contain_sf"/>
</dbReference>
<organism evidence="1 2">
    <name type="scientific">Niveomyces insectorum RCEF 264</name>
    <dbReference type="NCBI Taxonomy" id="1081102"/>
    <lineage>
        <taxon>Eukaryota</taxon>
        <taxon>Fungi</taxon>
        <taxon>Dikarya</taxon>
        <taxon>Ascomycota</taxon>
        <taxon>Pezizomycotina</taxon>
        <taxon>Sordariomycetes</taxon>
        <taxon>Hypocreomycetidae</taxon>
        <taxon>Hypocreales</taxon>
        <taxon>Cordycipitaceae</taxon>
        <taxon>Niveomyces</taxon>
    </lineage>
</organism>
<dbReference type="Proteomes" id="UP000076874">
    <property type="component" value="Unassembled WGS sequence"/>
</dbReference>
<dbReference type="EMBL" id="AZHD01000003">
    <property type="protein sequence ID" value="OAA65508.1"/>
    <property type="molecule type" value="Genomic_DNA"/>
</dbReference>
<proteinExistence type="predicted"/>
<evidence type="ECO:0000313" key="1">
    <source>
        <dbReference type="EMBL" id="OAA65508.1"/>
    </source>
</evidence>